<name>A0A6M3L3F6_9ZZZZ</name>
<evidence type="ECO:0000313" key="1">
    <source>
        <dbReference type="EMBL" id="QJA88819.1"/>
    </source>
</evidence>
<sequence>MANTNELFKELKVIGKIKIKNGYIAVRIIDFKGTPHMDIRKYVETERFTGWGKGIMLNWDESDSLSVGGGLMDKAFSELDAMVSKKEKAIKKSKLRKK</sequence>
<accession>A0A6M3L3F6</accession>
<proteinExistence type="predicted"/>
<organism evidence="1">
    <name type="scientific">viral metagenome</name>
    <dbReference type="NCBI Taxonomy" id="1070528"/>
    <lineage>
        <taxon>unclassified sequences</taxon>
        <taxon>metagenomes</taxon>
        <taxon>organismal metagenomes</taxon>
    </lineage>
</organism>
<gene>
    <name evidence="1" type="ORF">MM415B02682_0017</name>
</gene>
<dbReference type="EMBL" id="MT142805">
    <property type="protein sequence ID" value="QJA88819.1"/>
    <property type="molecule type" value="Genomic_DNA"/>
</dbReference>
<protein>
    <submittedName>
        <fullName evidence="1">Putative transcriptional activator protein</fullName>
    </submittedName>
</protein>
<dbReference type="AlphaFoldDB" id="A0A6M3L3F6"/>
<reference evidence="1" key="1">
    <citation type="submission" date="2020-03" db="EMBL/GenBank/DDBJ databases">
        <title>The deep terrestrial virosphere.</title>
        <authorList>
            <person name="Holmfeldt K."/>
            <person name="Nilsson E."/>
            <person name="Simone D."/>
            <person name="Lopez-Fernandez M."/>
            <person name="Wu X."/>
            <person name="de Brujin I."/>
            <person name="Lundin D."/>
            <person name="Andersson A."/>
            <person name="Bertilsson S."/>
            <person name="Dopson M."/>
        </authorList>
    </citation>
    <scope>NUCLEOTIDE SEQUENCE</scope>
    <source>
        <strain evidence="1">MM415B02682</strain>
    </source>
</reference>